<protein>
    <submittedName>
        <fullName evidence="1">Uncharacterized protein</fullName>
    </submittedName>
</protein>
<dbReference type="RefSeq" id="WP_206725407.1">
    <property type="nucleotide sequence ID" value="NZ_CP071090.1"/>
</dbReference>
<organism evidence="1 2">
    <name type="scientific">Pyxidicoccus parkwayensis</name>
    <dbReference type="NCBI Taxonomy" id="2813578"/>
    <lineage>
        <taxon>Bacteria</taxon>
        <taxon>Pseudomonadati</taxon>
        <taxon>Myxococcota</taxon>
        <taxon>Myxococcia</taxon>
        <taxon>Myxococcales</taxon>
        <taxon>Cystobacterineae</taxon>
        <taxon>Myxococcaceae</taxon>
        <taxon>Pyxidicoccus</taxon>
    </lineage>
</organism>
<keyword evidence="2" id="KW-1185">Reference proteome</keyword>
<accession>A0ABX7P1J7</accession>
<evidence type="ECO:0000313" key="2">
    <source>
        <dbReference type="Proteomes" id="UP000662747"/>
    </source>
</evidence>
<name>A0ABX7P1J7_9BACT</name>
<gene>
    <name evidence="1" type="ORF">JY651_02295</name>
</gene>
<dbReference type="EMBL" id="CP071090">
    <property type="protein sequence ID" value="QSQ23836.1"/>
    <property type="molecule type" value="Genomic_DNA"/>
</dbReference>
<sequence>MKTKSRALLALAGLLVTLGLIYAASASVVKSAGSTAALRDDKFARAERLVFYRLEPGREMRLKVPSDAEELRVVTHLMLPEGTTYAPERQYQYGLKLLLRGPDQVLLEKSLFTRTRQSKAQPQEDGTWLQESAFATDPNVQVTDEREFLVRLPPPPRPEPAVMYFRPAGTHGTLLVRVYVRTQRRLPLLTSQRAEDQRAEQRVERTTFLPFEKLSAETRHKLTEEKWERLSAEGEAGTDYFIEPVYRTPFRLPLVEVAESEQERLGAGSSVALNVRGPTQAVLWLWSTSPDTEGGTPTPAGPVTVRALGPTGAERTWDLPALSSGAPVSHVLDVPEGMHTLSIHNAGKEDLRYTVEGPAGAWLAPEALRPTTQPDSRIAWLPDTRRTEAFVTGPGCSTLELEVDANMDAAGRLLRLDARRLGVTGAEDEKPSDLVLTVLDARGKVMGQARTDVGAQPAAFESADVPRVPGQLLPCAEARTAATNAVSGEVTDRPMPVSVPTSARVFLPAGARKVRVQASKPTAVSLSTFLQPQGGMAGLAPYLDEGLQGVRWRNAPLDKRNWYPLRPANVTALTRRGARLELLSQVRLEPEGLETVSAPSGTTVVLAPLGGPDTQEVLEPVQGMADATRALSTLLMPGRAVRTRFDARSPSRPELRLSLEDATGLGSEVEVVLDGEPVHRWTLRSTRARELLPPLPPGEHEVMLRTSAEGLTATLNRPPVAGSGLGARTVYRMGGEGLSVPVRKPGAGAVTVNIVVYTQQPESGPQQRLSVTLDNGQPLRRSGVLLPRITRASRVLPLPASTRAPATPVGRPQVRWYSRTVSVTLGEDLAPGLHHVRVVPQGMGNSPLWARFFMFGHADSEQSAQEWNRTGWELEDAL</sequence>
<evidence type="ECO:0000313" key="1">
    <source>
        <dbReference type="EMBL" id="QSQ23836.1"/>
    </source>
</evidence>
<reference evidence="1 2" key="1">
    <citation type="submission" date="2021-02" db="EMBL/GenBank/DDBJ databases">
        <title>De Novo genome assembly of isolated myxobacteria.</title>
        <authorList>
            <person name="Stevens D.C."/>
        </authorList>
    </citation>
    <scope>NUCLEOTIDE SEQUENCE [LARGE SCALE GENOMIC DNA]</scope>
    <source>
        <strain evidence="2">SCPEA02</strain>
    </source>
</reference>
<dbReference type="Proteomes" id="UP000662747">
    <property type="component" value="Chromosome"/>
</dbReference>
<proteinExistence type="predicted"/>